<proteinExistence type="predicted"/>
<dbReference type="AlphaFoldDB" id="A0AAE0U1P4"/>
<feature type="region of interest" description="Disordered" evidence="1">
    <location>
        <begin position="24"/>
        <end position="44"/>
    </location>
</feature>
<comment type="caution">
    <text evidence="2">The sequence shown here is derived from an EMBL/GenBank/DDBJ whole genome shotgun (WGS) entry which is preliminary data.</text>
</comment>
<feature type="compositionally biased region" description="Polar residues" evidence="1">
    <location>
        <begin position="29"/>
        <end position="44"/>
    </location>
</feature>
<dbReference type="Proteomes" id="UP001285441">
    <property type="component" value="Unassembled WGS sequence"/>
</dbReference>
<reference evidence="2" key="2">
    <citation type="submission" date="2023-06" db="EMBL/GenBank/DDBJ databases">
        <authorList>
            <consortium name="Lawrence Berkeley National Laboratory"/>
            <person name="Haridas S."/>
            <person name="Hensen N."/>
            <person name="Bonometti L."/>
            <person name="Westerberg I."/>
            <person name="Brannstrom I.O."/>
            <person name="Guillou S."/>
            <person name="Cros-Aarteil S."/>
            <person name="Calhoun S."/>
            <person name="Kuo A."/>
            <person name="Mondo S."/>
            <person name="Pangilinan J."/>
            <person name="Riley R."/>
            <person name="LaButti K."/>
            <person name="Andreopoulos B."/>
            <person name="Lipzen A."/>
            <person name="Chen C."/>
            <person name="Yanf M."/>
            <person name="Daum C."/>
            <person name="Ng V."/>
            <person name="Clum A."/>
            <person name="Steindorff A."/>
            <person name="Ohm R."/>
            <person name="Martin F."/>
            <person name="Silar P."/>
            <person name="Natvig D."/>
            <person name="Lalanne C."/>
            <person name="Gautier V."/>
            <person name="Ament-velasquez S.L."/>
            <person name="Kruys A."/>
            <person name="Hutchinson M.I."/>
            <person name="Powell A.J."/>
            <person name="Barry K."/>
            <person name="Miller A.N."/>
            <person name="Grigoriev I.V."/>
            <person name="Debuchy R."/>
            <person name="Gladieux P."/>
            <person name="Thoren M.H."/>
            <person name="Johannesson H."/>
        </authorList>
    </citation>
    <scope>NUCLEOTIDE SEQUENCE</scope>
    <source>
        <strain evidence="2">CBS 232.78</strain>
    </source>
</reference>
<sequence length="147" mass="16309">MVGPKHDYVKEQIVVHIRADWRSLRGQREPSTTGQSTGLASPVQTGPRQISALEFAALIKSRGSPRLQFRIDPKGPISEHEPDASFGLVSADYPGVVLEVSYSQNAKELVKLANKYLLDTPGPRIQVVITLAIVWNFLIFHLRPLRG</sequence>
<evidence type="ECO:0000256" key="1">
    <source>
        <dbReference type="SAM" id="MobiDB-lite"/>
    </source>
</evidence>
<name>A0AAE0U1P4_9PEZI</name>
<evidence type="ECO:0000313" key="3">
    <source>
        <dbReference type="Proteomes" id="UP001285441"/>
    </source>
</evidence>
<keyword evidence="3" id="KW-1185">Reference proteome</keyword>
<protein>
    <submittedName>
        <fullName evidence="2">Uncharacterized protein</fullName>
    </submittedName>
</protein>
<accession>A0AAE0U1P4</accession>
<dbReference type="EMBL" id="JAULSW010000003">
    <property type="protein sequence ID" value="KAK3387758.1"/>
    <property type="molecule type" value="Genomic_DNA"/>
</dbReference>
<gene>
    <name evidence="2" type="ORF">B0H63DRAFT_164815</name>
</gene>
<reference evidence="2" key="1">
    <citation type="journal article" date="2023" name="Mol. Phylogenet. Evol.">
        <title>Genome-scale phylogeny and comparative genomics of the fungal order Sordariales.</title>
        <authorList>
            <person name="Hensen N."/>
            <person name="Bonometti L."/>
            <person name="Westerberg I."/>
            <person name="Brannstrom I.O."/>
            <person name="Guillou S."/>
            <person name="Cros-Aarteil S."/>
            <person name="Calhoun S."/>
            <person name="Haridas S."/>
            <person name="Kuo A."/>
            <person name="Mondo S."/>
            <person name="Pangilinan J."/>
            <person name="Riley R."/>
            <person name="LaButti K."/>
            <person name="Andreopoulos B."/>
            <person name="Lipzen A."/>
            <person name="Chen C."/>
            <person name="Yan M."/>
            <person name="Daum C."/>
            <person name="Ng V."/>
            <person name="Clum A."/>
            <person name="Steindorff A."/>
            <person name="Ohm R.A."/>
            <person name="Martin F."/>
            <person name="Silar P."/>
            <person name="Natvig D.O."/>
            <person name="Lalanne C."/>
            <person name="Gautier V."/>
            <person name="Ament-Velasquez S.L."/>
            <person name="Kruys A."/>
            <person name="Hutchinson M.I."/>
            <person name="Powell A.J."/>
            <person name="Barry K."/>
            <person name="Miller A.N."/>
            <person name="Grigoriev I.V."/>
            <person name="Debuchy R."/>
            <person name="Gladieux P."/>
            <person name="Hiltunen Thoren M."/>
            <person name="Johannesson H."/>
        </authorList>
    </citation>
    <scope>NUCLEOTIDE SEQUENCE</scope>
    <source>
        <strain evidence="2">CBS 232.78</strain>
    </source>
</reference>
<evidence type="ECO:0000313" key="2">
    <source>
        <dbReference type="EMBL" id="KAK3387758.1"/>
    </source>
</evidence>
<organism evidence="2 3">
    <name type="scientific">Podospora didyma</name>
    <dbReference type="NCBI Taxonomy" id="330526"/>
    <lineage>
        <taxon>Eukaryota</taxon>
        <taxon>Fungi</taxon>
        <taxon>Dikarya</taxon>
        <taxon>Ascomycota</taxon>
        <taxon>Pezizomycotina</taxon>
        <taxon>Sordariomycetes</taxon>
        <taxon>Sordariomycetidae</taxon>
        <taxon>Sordariales</taxon>
        <taxon>Podosporaceae</taxon>
        <taxon>Podospora</taxon>
    </lineage>
</organism>